<evidence type="ECO:0000313" key="1">
    <source>
        <dbReference type="EMBL" id="EED17231.1"/>
    </source>
</evidence>
<dbReference type="VEuPathDB" id="FungiDB:TSTA_022850"/>
<protein>
    <recommendedName>
        <fullName evidence="3">RNase H type-1 domain-containing protein</fullName>
    </recommendedName>
</protein>
<dbReference type="OrthoDB" id="3751033at2759"/>
<organism evidence="1 2">
    <name type="scientific">Talaromyces stipitatus (strain ATCC 10500 / CBS 375.48 / QM 6759 / NRRL 1006)</name>
    <name type="common">Penicillium stipitatum</name>
    <dbReference type="NCBI Taxonomy" id="441959"/>
    <lineage>
        <taxon>Eukaryota</taxon>
        <taxon>Fungi</taxon>
        <taxon>Dikarya</taxon>
        <taxon>Ascomycota</taxon>
        <taxon>Pezizomycotina</taxon>
        <taxon>Eurotiomycetes</taxon>
        <taxon>Eurotiomycetidae</taxon>
        <taxon>Eurotiales</taxon>
        <taxon>Trichocomaceae</taxon>
        <taxon>Talaromyces</taxon>
        <taxon>Talaromyces sect. Talaromyces</taxon>
    </lineage>
</organism>
<dbReference type="PhylomeDB" id="B8MI69"/>
<keyword evidence="2" id="KW-1185">Reference proteome</keyword>
<dbReference type="Proteomes" id="UP000001745">
    <property type="component" value="Unassembled WGS sequence"/>
</dbReference>
<accession>B8MI69</accession>
<dbReference type="EMBL" id="EQ962656">
    <property type="protein sequence ID" value="EED17231.1"/>
    <property type="molecule type" value="Genomic_DNA"/>
</dbReference>
<dbReference type="OMA" id="CKWITHS"/>
<dbReference type="STRING" id="441959.B8MI69"/>
<reference evidence="2" key="1">
    <citation type="journal article" date="2015" name="Genome Announc.">
        <title>Genome sequence of the AIDS-associated pathogen Penicillium marneffei (ATCC18224) and its near taxonomic relative Talaromyces stipitatus (ATCC10500).</title>
        <authorList>
            <person name="Nierman W.C."/>
            <person name="Fedorova-Abrams N.D."/>
            <person name="Andrianopoulos A."/>
        </authorList>
    </citation>
    <scope>NUCLEOTIDE SEQUENCE [LARGE SCALE GENOMIC DNA]</scope>
    <source>
        <strain evidence="2">ATCC 10500 / CBS 375.48 / QM 6759 / NRRL 1006</strain>
    </source>
</reference>
<dbReference type="AlphaFoldDB" id="B8MI69"/>
<dbReference type="RefSeq" id="XP_002484465.1">
    <property type="nucleotide sequence ID" value="XM_002484420.1"/>
</dbReference>
<dbReference type="GeneID" id="8107122"/>
<proteinExistence type="predicted"/>
<name>B8MI69_TALSN</name>
<evidence type="ECO:0000313" key="2">
    <source>
        <dbReference type="Proteomes" id="UP000001745"/>
    </source>
</evidence>
<dbReference type="eggNOG" id="KOG0017">
    <property type="taxonomic scope" value="Eukaryota"/>
</dbReference>
<evidence type="ECO:0008006" key="3">
    <source>
        <dbReference type="Google" id="ProtNLM"/>
    </source>
</evidence>
<dbReference type="InParanoid" id="B8MI69"/>
<sequence length="160" mass="18220">MIFTDSSFANNWDLTSQIGFLIAIASSKCKWITHSILASEIYGLTTGFDQGFTLASTVNMITKRLGQPEMPVVVCTDSYSLYECLTKLGTTKEKRLMINLMALRQSYERHEIDEIRWIHGDDNPADTFTKLNPNKALRDFIGSNKVTIWVEGFVERTRID</sequence>
<gene>
    <name evidence="1" type="ORF">TSTA_022850</name>
</gene>
<dbReference type="HOGENOM" id="CLU_002055_1_2_1"/>